<dbReference type="AlphaFoldDB" id="A0A5B0NIA8"/>
<comment type="caution">
    <text evidence="2">The sequence shown here is derived from an EMBL/GenBank/DDBJ whole genome shotgun (WGS) entry which is preliminary data.</text>
</comment>
<accession>A0A5B0NIA8</accession>
<feature type="region of interest" description="Disordered" evidence="1">
    <location>
        <begin position="424"/>
        <end position="581"/>
    </location>
</feature>
<dbReference type="Proteomes" id="UP000325313">
    <property type="component" value="Unassembled WGS sequence"/>
</dbReference>
<evidence type="ECO:0000313" key="2">
    <source>
        <dbReference type="EMBL" id="KAA1088254.1"/>
    </source>
</evidence>
<feature type="compositionally biased region" description="Low complexity" evidence="1">
    <location>
        <begin position="50"/>
        <end position="60"/>
    </location>
</feature>
<evidence type="ECO:0000256" key="1">
    <source>
        <dbReference type="SAM" id="MobiDB-lite"/>
    </source>
</evidence>
<feature type="compositionally biased region" description="Low complexity" evidence="1">
    <location>
        <begin position="437"/>
        <end position="452"/>
    </location>
</feature>
<dbReference type="EMBL" id="VDEP01000407">
    <property type="protein sequence ID" value="KAA1088254.1"/>
    <property type="molecule type" value="Genomic_DNA"/>
</dbReference>
<feature type="compositionally biased region" description="Acidic residues" evidence="1">
    <location>
        <begin position="460"/>
        <end position="474"/>
    </location>
</feature>
<dbReference type="OrthoDB" id="2501481at2759"/>
<sequence length="581" mass="63507">MSATTLTQTAIKTQWVTTGYRHQPLLVSTPCIIPPPTAEQKRKAPPVRCSARLISQSSSPSIPPAAAPTTPRSKRRRASTKNTRVCPNPHTDQLGLSGGSTAFGDSGTHSVLLDRPQPSTHPAPGSPLQQKPFPSLQPLQAVPPIADKLSPPLPSLSFTFLPAPHLGKPSILSFPKTPIPSDLVFHFPQSVPARHLPPPHPSTRHLISLPSHSQSHQDHHRLTPHQSVSYRSQPLPTWSAAPQPHLTRSKRRLALPEAHHVRSKKLKLHHSFFRSPQVLYPVDYSLRTTAPSAMSSPSKTIQNPKWLHTSAAAEGQPSKMRPHEAQCTGNPENWGPMPNNRRSFSPRSPLNSSPLSKTSPPAKSHRSSPPASTGGSQAAPLKAQLMAVLRMHSNLQPGEAALRLKKWVIWNSWVRGRAQMRFYPIVSPNPPNPRIMAPSPSRAASPASSSARDGWTGNEVFDDNGDLICEEEEEKSQKKAEQKNRSSRSSTRQAVERAPLPATRTESPSPRKSHTIIKLKIPSRNSTPRQYPLQPTPPDSPVSPSHPQHAQKNKSPDKSPDQSVTPTATHRPLTPPPSPPN</sequence>
<dbReference type="EMBL" id="VSWC01000015">
    <property type="protein sequence ID" value="KAA1112634.1"/>
    <property type="molecule type" value="Genomic_DNA"/>
</dbReference>
<keyword evidence="4" id="KW-1185">Reference proteome</keyword>
<evidence type="ECO:0000313" key="3">
    <source>
        <dbReference type="EMBL" id="KAA1112634.1"/>
    </source>
</evidence>
<feature type="region of interest" description="Disordered" evidence="1">
    <location>
        <begin position="198"/>
        <end position="246"/>
    </location>
</feature>
<feature type="compositionally biased region" description="Basic and acidic residues" evidence="1">
    <location>
        <begin position="475"/>
        <end position="484"/>
    </location>
</feature>
<feature type="compositionally biased region" description="Polar residues" evidence="1">
    <location>
        <begin position="224"/>
        <end position="236"/>
    </location>
</feature>
<organism evidence="2 5">
    <name type="scientific">Puccinia graminis f. sp. tritici</name>
    <dbReference type="NCBI Taxonomy" id="56615"/>
    <lineage>
        <taxon>Eukaryota</taxon>
        <taxon>Fungi</taxon>
        <taxon>Dikarya</taxon>
        <taxon>Basidiomycota</taxon>
        <taxon>Pucciniomycotina</taxon>
        <taxon>Pucciniomycetes</taxon>
        <taxon>Pucciniales</taxon>
        <taxon>Pucciniaceae</taxon>
        <taxon>Puccinia</taxon>
    </lineage>
</organism>
<feature type="compositionally biased region" description="Polar residues" evidence="1">
    <location>
        <begin position="357"/>
        <end position="376"/>
    </location>
</feature>
<gene>
    <name evidence="3" type="ORF">PGT21_004339</name>
    <name evidence="2" type="ORF">PGTUg99_029388</name>
</gene>
<evidence type="ECO:0000313" key="5">
    <source>
        <dbReference type="Proteomes" id="UP000325313"/>
    </source>
</evidence>
<reference evidence="4 5" key="1">
    <citation type="submission" date="2019-05" db="EMBL/GenBank/DDBJ databases">
        <title>Emergence of the Ug99 lineage of the wheat stem rust pathogen through somatic hybridization.</title>
        <authorList>
            <person name="Li F."/>
            <person name="Upadhyaya N.M."/>
            <person name="Sperschneider J."/>
            <person name="Matny O."/>
            <person name="Nguyen-Phuc H."/>
            <person name="Mago R."/>
            <person name="Raley C."/>
            <person name="Miller M.E."/>
            <person name="Silverstein K.A.T."/>
            <person name="Henningsen E."/>
            <person name="Hirsch C.D."/>
            <person name="Visser B."/>
            <person name="Pretorius Z.A."/>
            <person name="Steffenson B.J."/>
            <person name="Schwessinger B."/>
            <person name="Dodds P.N."/>
            <person name="Figueroa M."/>
        </authorList>
    </citation>
    <scope>NUCLEOTIDE SEQUENCE [LARGE SCALE GENOMIC DNA]</scope>
    <source>
        <strain evidence="3">21-0</strain>
        <strain evidence="2 5">Ug99</strain>
    </source>
</reference>
<name>A0A5B0NIA8_PUCGR</name>
<feature type="region of interest" description="Disordered" evidence="1">
    <location>
        <begin position="36"/>
        <end position="130"/>
    </location>
</feature>
<feature type="region of interest" description="Disordered" evidence="1">
    <location>
        <begin position="313"/>
        <end position="378"/>
    </location>
</feature>
<evidence type="ECO:0000313" key="4">
    <source>
        <dbReference type="Proteomes" id="UP000324748"/>
    </source>
</evidence>
<dbReference type="OMA" id="SAWSEWI"/>
<dbReference type="Proteomes" id="UP000324748">
    <property type="component" value="Unassembled WGS sequence"/>
</dbReference>
<protein>
    <submittedName>
        <fullName evidence="2">Uncharacterized protein</fullName>
    </submittedName>
</protein>
<feature type="compositionally biased region" description="Low complexity" evidence="1">
    <location>
        <begin position="338"/>
        <end position="356"/>
    </location>
</feature>
<proteinExistence type="predicted"/>